<gene>
    <name evidence="2" type="ORF">SAMN05216233_109196</name>
</gene>
<evidence type="ECO:0000313" key="2">
    <source>
        <dbReference type="EMBL" id="SCY46115.1"/>
    </source>
</evidence>
<feature type="compositionally biased region" description="Low complexity" evidence="1">
    <location>
        <begin position="242"/>
        <end position="252"/>
    </location>
</feature>
<evidence type="ECO:0000256" key="1">
    <source>
        <dbReference type="SAM" id="MobiDB-lite"/>
    </source>
</evidence>
<accession>A0A1G5G3J8</accession>
<sequence length="298" mass="33179">MPSSLVTDWKCVATSGPTVDGRVLQPQWFTDMAETYSPATYTAKIWIDHMRYAAYGSVRELKAEEVDGVVKLYAKISPSRSLLQMNQVWEEYLHFSIEVTEDFAATGKTYLTGLAMTDSPASLGTDEMRFSKLQGREFTARYAGEEVPDLSKEFMGDEDRFMTTFFKKLAHFFTDENHDEETGDDPMNKEQFEAVKGTLEATQQTVETMAGNMQTFMETFKTPPAGDGKGEGGEGEGGGSEGSETPAAAGEAQYTELKTSVDTMVKAFNTMTERMEQRVPGTHFRENPNPAGEQDNLW</sequence>
<feature type="region of interest" description="Disordered" evidence="1">
    <location>
        <begin position="219"/>
        <end position="256"/>
    </location>
</feature>
<proteinExistence type="predicted"/>
<organism evidence="2 3">
    <name type="scientific">Desulfoluna spongiiphila</name>
    <dbReference type="NCBI Taxonomy" id="419481"/>
    <lineage>
        <taxon>Bacteria</taxon>
        <taxon>Pseudomonadati</taxon>
        <taxon>Thermodesulfobacteriota</taxon>
        <taxon>Desulfobacteria</taxon>
        <taxon>Desulfobacterales</taxon>
        <taxon>Desulfolunaceae</taxon>
        <taxon>Desulfoluna</taxon>
    </lineage>
</organism>
<name>A0A1G5G3J8_9BACT</name>
<protein>
    <submittedName>
        <fullName evidence="2">Phage capsid scaffolding protein (GPO) serine peptidase</fullName>
    </submittedName>
</protein>
<evidence type="ECO:0000313" key="3">
    <source>
        <dbReference type="Proteomes" id="UP000198870"/>
    </source>
</evidence>
<dbReference type="Pfam" id="PF05929">
    <property type="entry name" value="Phage_GPO"/>
    <property type="match status" value="1"/>
</dbReference>
<dbReference type="InterPro" id="IPR009228">
    <property type="entry name" value="Capsid_scaffold_GpO"/>
</dbReference>
<reference evidence="2 3" key="1">
    <citation type="submission" date="2016-10" db="EMBL/GenBank/DDBJ databases">
        <authorList>
            <person name="de Groot N.N."/>
        </authorList>
    </citation>
    <scope>NUCLEOTIDE SEQUENCE [LARGE SCALE GENOMIC DNA]</scope>
    <source>
        <strain evidence="2 3">AA1</strain>
    </source>
</reference>
<dbReference type="STRING" id="419481.SAMN05216233_109196"/>
<dbReference type="EMBL" id="FMUX01000009">
    <property type="protein sequence ID" value="SCY46115.1"/>
    <property type="molecule type" value="Genomic_DNA"/>
</dbReference>
<keyword evidence="3" id="KW-1185">Reference proteome</keyword>
<dbReference type="OrthoDB" id="5625143at2"/>
<feature type="region of interest" description="Disordered" evidence="1">
    <location>
        <begin position="271"/>
        <end position="298"/>
    </location>
</feature>
<dbReference type="Proteomes" id="UP000198870">
    <property type="component" value="Unassembled WGS sequence"/>
</dbReference>
<dbReference type="RefSeq" id="WP_092211255.1">
    <property type="nucleotide sequence ID" value="NZ_FMUX01000009.1"/>
</dbReference>
<dbReference type="AlphaFoldDB" id="A0A1G5G3J8"/>